<dbReference type="Gene3D" id="3.10.120.10">
    <property type="entry name" value="Cytochrome b5-like heme/steroid binding domain"/>
    <property type="match status" value="1"/>
</dbReference>
<dbReference type="InterPro" id="IPR001199">
    <property type="entry name" value="Cyt_B5-like_heme/steroid-bd"/>
</dbReference>
<sequence>MVSKLLRLNPALYTTALVYLAVQVAFLSFLCSYYDYGLRNFTQWTLTQLYKFDYTREKIGWVKEVWKDVPKFDPGFSKKKIDHDKIETIDAEIHLGDTMQILNTEQLALFDGSRSSRPIYLAILGRVYNVDKGKKHYGVGGGYHFFAGRDATRAFVTGDFTEAGLIDDTSGLSHEDLLGIRDWVSFYEKDYKLVGVLVGRYYDINGNPTDELHNVLGRIQTAAEWRNSKAAEVEVFPPCNSEWHQSSGGRVWCTMKSGGIQRDWAGVPRLLYDPNTKQKRCACVKNFGVGLSSTGSVSNSRGDLDHPNLKVFGFPFFLLNDLNNIRTAHQHRIAAKLKMASEDVQLAYCGQS</sequence>
<dbReference type="EMBL" id="KN716250">
    <property type="protein sequence ID" value="KJH48940.1"/>
    <property type="molecule type" value="Genomic_DNA"/>
</dbReference>
<gene>
    <name evidence="4" type="ORF">DICVIV_04910</name>
</gene>
<proteinExistence type="inferred from homology"/>
<name>A0A0D8XWP6_DICVI</name>
<evidence type="ECO:0000256" key="1">
    <source>
        <dbReference type="ARBA" id="ARBA00038357"/>
    </source>
</evidence>
<evidence type="ECO:0000256" key="2">
    <source>
        <dbReference type="SAM" id="Phobius"/>
    </source>
</evidence>
<dbReference type="GO" id="GO:0016020">
    <property type="term" value="C:membrane"/>
    <property type="evidence" value="ECO:0007669"/>
    <property type="project" value="TreeGrafter"/>
</dbReference>
<evidence type="ECO:0000259" key="3">
    <source>
        <dbReference type="SMART" id="SM01117"/>
    </source>
</evidence>
<reference evidence="4 5" key="1">
    <citation type="submission" date="2013-11" db="EMBL/GenBank/DDBJ databases">
        <title>Draft genome of the bovine lungworm Dictyocaulus viviparus.</title>
        <authorList>
            <person name="Mitreva M."/>
        </authorList>
    </citation>
    <scope>NUCLEOTIDE SEQUENCE [LARGE SCALE GENOMIC DNA]</scope>
    <source>
        <strain evidence="4 5">HannoverDv2000</strain>
    </source>
</reference>
<keyword evidence="5" id="KW-1185">Reference proteome</keyword>
<dbReference type="OrthoDB" id="10257697at2759"/>
<organism evidence="4 5">
    <name type="scientific">Dictyocaulus viviparus</name>
    <name type="common">Bovine lungworm</name>
    <dbReference type="NCBI Taxonomy" id="29172"/>
    <lineage>
        <taxon>Eukaryota</taxon>
        <taxon>Metazoa</taxon>
        <taxon>Ecdysozoa</taxon>
        <taxon>Nematoda</taxon>
        <taxon>Chromadorea</taxon>
        <taxon>Rhabditida</taxon>
        <taxon>Rhabditina</taxon>
        <taxon>Rhabditomorpha</taxon>
        <taxon>Strongyloidea</taxon>
        <taxon>Metastrongylidae</taxon>
        <taxon>Dictyocaulus</taxon>
    </lineage>
</organism>
<dbReference type="GO" id="GO:0012505">
    <property type="term" value="C:endomembrane system"/>
    <property type="evidence" value="ECO:0007669"/>
    <property type="project" value="TreeGrafter"/>
</dbReference>
<feature type="transmembrane region" description="Helical" evidence="2">
    <location>
        <begin position="12"/>
        <end position="34"/>
    </location>
</feature>
<dbReference type="Pfam" id="PF00173">
    <property type="entry name" value="Cyt-b5"/>
    <property type="match status" value="1"/>
</dbReference>
<keyword evidence="2" id="KW-1133">Transmembrane helix</keyword>
<dbReference type="PANTHER" id="PTHR10281:SF4">
    <property type="entry name" value="NEUFERRICIN"/>
    <property type="match status" value="1"/>
</dbReference>
<dbReference type="Proteomes" id="UP000053766">
    <property type="component" value="Unassembled WGS sequence"/>
</dbReference>
<evidence type="ECO:0000313" key="4">
    <source>
        <dbReference type="EMBL" id="KJH48940.1"/>
    </source>
</evidence>
<dbReference type="AlphaFoldDB" id="A0A0D8XWP6"/>
<reference evidence="5" key="2">
    <citation type="journal article" date="2016" name="Sci. Rep.">
        <title>Dictyocaulus viviparus genome, variome and transcriptome elucidate lungworm biology and support future intervention.</title>
        <authorList>
            <person name="McNulty S.N."/>
            <person name="Strube C."/>
            <person name="Rosa B.A."/>
            <person name="Martin J.C."/>
            <person name="Tyagi R."/>
            <person name="Choi Y.J."/>
            <person name="Wang Q."/>
            <person name="Hallsworth Pepin K."/>
            <person name="Zhang X."/>
            <person name="Ozersky P."/>
            <person name="Wilson R.K."/>
            <person name="Sternberg P.W."/>
            <person name="Gasser R.B."/>
            <person name="Mitreva M."/>
        </authorList>
    </citation>
    <scope>NUCLEOTIDE SEQUENCE [LARGE SCALE GENOMIC DNA]</scope>
    <source>
        <strain evidence="5">HannoverDv2000</strain>
    </source>
</reference>
<dbReference type="InterPro" id="IPR050577">
    <property type="entry name" value="MAPR/NEUFC/NENF-like"/>
</dbReference>
<accession>A0A0D8XWP6</accession>
<comment type="similarity">
    <text evidence="1">Belongs to the cytochrome b5 family. MAPR subfamily.</text>
</comment>
<dbReference type="SUPFAM" id="SSF55856">
    <property type="entry name" value="Cytochrome b5-like heme/steroid binding domain"/>
    <property type="match status" value="1"/>
</dbReference>
<feature type="domain" description="Cytochrome b5 heme-binding" evidence="3">
    <location>
        <begin position="102"/>
        <end position="198"/>
    </location>
</feature>
<keyword evidence="2" id="KW-0812">Transmembrane</keyword>
<dbReference type="PANTHER" id="PTHR10281">
    <property type="entry name" value="MEMBRANE-ASSOCIATED PROGESTERONE RECEPTOR COMPONENT-RELATED"/>
    <property type="match status" value="1"/>
</dbReference>
<dbReference type="SMART" id="SM01117">
    <property type="entry name" value="Cyt-b5"/>
    <property type="match status" value="1"/>
</dbReference>
<dbReference type="InterPro" id="IPR036400">
    <property type="entry name" value="Cyt_B5-like_heme/steroid_sf"/>
</dbReference>
<protein>
    <submittedName>
        <fullName evidence="4">Cytochrome b5-like Heme/Steroid binding domain protein</fullName>
    </submittedName>
</protein>
<evidence type="ECO:0000313" key="5">
    <source>
        <dbReference type="Proteomes" id="UP000053766"/>
    </source>
</evidence>
<keyword evidence="2" id="KW-0472">Membrane</keyword>
<dbReference type="STRING" id="29172.A0A0D8XWP6"/>